<comment type="caution">
    <text evidence="4">The sequence shown here is derived from an EMBL/GenBank/DDBJ whole genome shotgun (WGS) entry which is preliminary data.</text>
</comment>
<evidence type="ECO:0000256" key="1">
    <source>
        <dbReference type="ARBA" id="ARBA00043985"/>
    </source>
</evidence>
<evidence type="ECO:0000313" key="5">
    <source>
        <dbReference type="Proteomes" id="UP000673394"/>
    </source>
</evidence>
<dbReference type="EMBL" id="JAGKSP010000036">
    <property type="protein sequence ID" value="MBP3967260.1"/>
    <property type="molecule type" value="Genomic_DNA"/>
</dbReference>
<dbReference type="Pfam" id="PF04012">
    <property type="entry name" value="PspA_IM30"/>
    <property type="match status" value="1"/>
</dbReference>
<feature type="coiled-coil region" evidence="2">
    <location>
        <begin position="108"/>
        <end position="142"/>
    </location>
</feature>
<feature type="region of interest" description="Disordered" evidence="3">
    <location>
        <begin position="151"/>
        <end position="170"/>
    </location>
</feature>
<comment type="similarity">
    <text evidence="1">Belongs to the PspA/Vipp/IM30 family.</text>
</comment>
<sequence length="236" mass="26064">MGLLNRIFNITQAAANELLDKLEDPAMMLNQYVRGMQEEIATAQQELFKQEAMVKGLQQQANEAAVMAEHSEAKALDAMRAGNEATAREALTAKLHYTEKVQEYTQWIEKAKLTIAELTQRLEKARAELPLLLKKREELLARIQQTAAKSRSGMPSFSVGRSSLEGGSASRGFQRIEEKIAQWEAHVAMSRQPYGAGYGDSYGAPITTAGTAAGAPAKDALINEQMEQLRRKLPTE</sequence>
<feature type="compositionally biased region" description="Polar residues" evidence="3">
    <location>
        <begin position="151"/>
        <end position="161"/>
    </location>
</feature>
<dbReference type="RefSeq" id="WP_210664364.1">
    <property type="nucleotide sequence ID" value="NZ_JAGKSP010000036.1"/>
</dbReference>
<accession>A0ABS5CN15</accession>
<dbReference type="PANTHER" id="PTHR31088:SF6">
    <property type="entry name" value="PHAGE SHOCK PROTEIN A"/>
    <property type="match status" value="1"/>
</dbReference>
<evidence type="ECO:0000256" key="2">
    <source>
        <dbReference type="SAM" id="Coils"/>
    </source>
</evidence>
<name>A0ABS5CN15_9BACL</name>
<feature type="coiled-coil region" evidence="2">
    <location>
        <begin position="33"/>
        <end position="60"/>
    </location>
</feature>
<evidence type="ECO:0000313" key="4">
    <source>
        <dbReference type="EMBL" id="MBP3967260.1"/>
    </source>
</evidence>
<proteinExistence type="inferred from homology"/>
<protein>
    <submittedName>
        <fullName evidence="4">PspA/IM30 family protein</fullName>
    </submittedName>
</protein>
<dbReference type="PANTHER" id="PTHR31088">
    <property type="entry name" value="MEMBRANE-ASSOCIATED PROTEIN VIPP1, CHLOROPLASTIC"/>
    <property type="match status" value="1"/>
</dbReference>
<gene>
    <name evidence="4" type="ORF">I8J30_31780</name>
</gene>
<keyword evidence="2" id="KW-0175">Coiled coil</keyword>
<evidence type="ECO:0000256" key="3">
    <source>
        <dbReference type="SAM" id="MobiDB-lite"/>
    </source>
</evidence>
<keyword evidence="5" id="KW-1185">Reference proteome</keyword>
<reference evidence="4 5" key="1">
    <citation type="submission" date="2021-04" db="EMBL/GenBank/DDBJ databases">
        <title>Paenibacillus sp. DLE-14 whole genome sequence.</title>
        <authorList>
            <person name="Ham Y.J."/>
        </authorList>
    </citation>
    <scope>NUCLEOTIDE SEQUENCE [LARGE SCALE GENOMIC DNA]</scope>
    <source>
        <strain evidence="4 5">DLE-14</strain>
    </source>
</reference>
<organism evidence="4 5">
    <name type="scientific">Paenibacillus lignilyticus</name>
    <dbReference type="NCBI Taxonomy" id="1172615"/>
    <lineage>
        <taxon>Bacteria</taxon>
        <taxon>Bacillati</taxon>
        <taxon>Bacillota</taxon>
        <taxon>Bacilli</taxon>
        <taxon>Bacillales</taxon>
        <taxon>Paenibacillaceae</taxon>
        <taxon>Paenibacillus</taxon>
    </lineage>
</organism>
<dbReference type="InterPro" id="IPR007157">
    <property type="entry name" value="PspA_VIPP1"/>
</dbReference>
<dbReference type="Proteomes" id="UP000673394">
    <property type="component" value="Unassembled WGS sequence"/>
</dbReference>